<keyword evidence="3" id="KW-0539">Nucleus</keyword>
<dbReference type="Proteomes" id="UP001220324">
    <property type="component" value="Unassembled WGS sequence"/>
</dbReference>
<dbReference type="CDD" id="cd04478">
    <property type="entry name" value="RPA2_DBD_D"/>
    <property type="match status" value="1"/>
</dbReference>
<dbReference type="EMBL" id="JAQIZZ010000002">
    <property type="protein sequence ID" value="KAJ5552122.1"/>
    <property type="molecule type" value="Genomic_DNA"/>
</dbReference>
<protein>
    <submittedName>
        <fullName evidence="6">Nucleic acid-binding OB-fold</fullName>
    </submittedName>
</protein>
<keyword evidence="7" id="KW-1185">Reference proteome</keyword>
<dbReference type="GO" id="GO:0035861">
    <property type="term" value="C:site of double-strand break"/>
    <property type="evidence" value="ECO:0007669"/>
    <property type="project" value="TreeGrafter"/>
</dbReference>
<gene>
    <name evidence="6" type="ORF">N7494_001500</name>
</gene>
<evidence type="ECO:0000256" key="2">
    <source>
        <dbReference type="ARBA" id="ARBA00023125"/>
    </source>
</evidence>
<keyword evidence="2" id="KW-0238">DNA-binding</keyword>
<dbReference type="AlphaFoldDB" id="A0AAD6D1V5"/>
<dbReference type="PANTHER" id="PTHR13989">
    <property type="entry name" value="REPLICATION PROTEIN A-RELATED"/>
    <property type="match status" value="1"/>
</dbReference>
<dbReference type="GO" id="GO:0005662">
    <property type="term" value="C:DNA replication factor A complex"/>
    <property type="evidence" value="ECO:0007669"/>
    <property type="project" value="TreeGrafter"/>
</dbReference>
<comment type="subcellular location">
    <subcellularLocation>
        <location evidence="1">Nucleus</location>
    </subcellularLocation>
</comment>
<comment type="caution">
    <text evidence="6">The sequence shown here is derived from an EMBL/GenBank/DDBJ whole genome shotgun (WGS) entry which is preliminary data.</text>
</comment>
<evidence type="ECO:0000256" key="1">
    <source>
        <dbReference type="ARBA" id="ARBA00004123"/>
    </source>
</evidence>
<dbReference type="SUPFAM" id="SSF50249">
    <property type="entry name" value="Nucleic acid-binding proteins"/>
    <property type="match status" value="1"/>
</dbReference>
<organism evidence="6 7">
    <name type="scientific">Penicillium frequentans</name>
    <dbReference type="NCBI Taxonomy" id="3151616"/>
    <lineage>
        <taxon>Eukaryota</taxon>
        <taxon>Fungi</taxon>
        <taxon>Dikarya</taxon>
        <taxon>Ascomycota</taxon>
        <taxon>Pezizomycotina</taxon>
        <taxon>Eurotiomycetes</taxon>
        <taxon>Eurotiomycetidae</taxon>
        <taxon>Eurotiales</taxon>
        <taxon>Aspergillaceae</taxon>
        <taxon>Penicillium</taxon>
    </lineage>
</organism>
<dbReference type="GO" id="GO:0000724">
    <property type="term" value="P:double-strand break repair via homologous recombination"/>
    <property type="evidence" value="ECO:0007669"/>
    <property type="project" value="TreeGrafter"/>
</dbReference>
<accession>A0AAD6D1V5</accession>
<dbReference type="PANTHER" id="PTHR13989:SF16">
    <property type="entry name" value="REPLICATION PROTEIN A2"/>
    <property type="match status" value="1"/>
</dbReference>
<reference evidence="6 7" key="1">
    <citation type="journal article" date="2023" name="IMA Fungus">
        <title>Comparative genomic study of the Penicillium genus elucidates a diverse pangenome and 15 lateral gene transfer events.</title>
        <authorList>
            <person name="Petersen C."/>
            <person name="Sorensen T."/>
            <person name="Nielsen M.R."/>
            <person name="Sondergaard T.E."/>
            <person name="Sorensen J.L."/>
            <person name="Fitzpatrick D.A."/>
            <person name="Frisvad J.C."/>
            <person name="Nielsen K.L."/>
        </authorList>
    </citation>
    <scope>NUCLEOTIDE SEQUENCE [LARGE SCALE GENOMIC DNA]</scope>
    <source>
        <strain evidence="6 7">IBT 35679</strain>
    </source>
</reference>
<dbReference type="GO" id="GO:0003697">
    <property type="term" value="F:single-stranded DNA binding"/>
    <property type="evidence" value="ECO:0007669"/>
    <property type="project" value="TreeGrafter"/>
</dbReference>
<dbReference type="InterPro" id="IPR012340">
    <property type="entry name" value="NA-bd_OB-fold"/>
</dbReference>
<dbReference type="InterPro" id="IPR004365">
    <property type="entry name" value="NA-bd_OB_tRNA"/>
</dbReference>
<proteinExistence type="predicted"/>
<sequence length="203" mass="21632">MTDGGSKNYNPYGGAGGGGGFMSGETNSPSGGKNGGGDNKTLRPVTIKQINDATSPYPEAPFQVDNADVANVLFIGRVRNISKQSTNITYIVDDYSGRVEVKKWVDAAYMDIDETKGDIQLGVYVRVLGAIKSFGNKRYIAAHSLQPVTDVNQFFCSMLDATAAHLFFTRAPLAVMVVVTAALVARGWMEGIATTATTGFFQA</sequence>
<evidence type="ECO:0000256" key="4">
    <source>
        <dbReference type="SAM" id="MobiDB-lite"/>
    </source>
</evidence>
<feature type="domain" description="OB" evidence="5">
    <location>
        <begin position="72"/>
        <end position="147"/>
    </location>
</feature>
<dbReference type="GO" id="GO:0006260">
    <property type="term" value="P:DNA replication"/>
    <property type="evidence" value="ECO:0007669"/>
    <property type="project" value="TreeGrafter"/>
</dbReference>
<evidence type="ECO:0000313" key="6">
    <source>
        <dbReference type="EMBL" id="KAJ5552122.1"/>
    </source>
</evidence>
<name>A0AAD6D1V5_9EURO</name>
<dbReference type="GO" id="GO:0000781">
    <property type="term" value="C:chromosome, telomeric region"/>
    <property type="evidence" value="ECO:0007669"/>
    <property type="project" value="TreeGrafter"/>
</dbReference>
<evidence type="ECO:0000259" key="5">
    <source>
        <dbReference type="Pfam" id="PF01336"/>
    </source>
</evidence>
<dbReference type="InterPro" id="IPR040260">
    <property type="entry name" value="RFA2-like"/>
</dbReference>
<dbReference type="GO" id="GO:0006289">
    <property type="term" value="P:nucleotide-excision repair"/>
    <property type="evidence" value="ECO:0007669"/>
    <property type="project" value="TreeGrafter"/>
</dbReference>
<evidence type="ECO:0000313" key="7">
    <source>
        <dbReference type="Proteomes" id="UP001220324"/>
    </source>
</evidence>
<dbReference type="Gene3D" id="2.40.50.140">
    <property type="entry name" value="Nucleic acid-binding proteins"/>
    <property type="match status" value="1"/>
</dbReference>
<evidence type="ECO:0000256" key="3">
    <source>
        <dbReference type="ARBA" id="ARBA00023242"/>
    </source>
</evidence>
<feature type="region of interest" description="Disordered" evidence="4">
    <location>
        <begin position="20"/>
        <end position="42"/>
    </location>
</feature>
<dbReference type="Pfam" id="PF01336">
    <property type="entry name" value="tRNA_anti-codon"/>
    <property type="match status" value="1"/>
</dbReference>